<proteinExistence type="inferred from homology"/>
<dbReference type="EMBL" id="VIBQ01000089">
    <property type="protein sequence ID" value="KAB8698137.1"/>
    <property type="molecule type" value="Genomic_DNA"/>
</dbReference>
<feature type="binding site" evidence="8">
    <location>
        <position position="1327"/>
    </location>
    <ligand>
        <name>a divalent metal cation</name>
        <dbReference type="ChEBI" id="CHEBI:60240"/>
        <label>1</label>
    </ligand>
</feature>
<dbReference type="GO" id="GO:0046872">
    <property type="term" value="F:metal ion binding"/>
    <property type="evidence" value="ECO:0007669"/>
    <property type="project" value="UniProtKB-UniRule"/>
</dbReference>
<dbReference type="GO" id="GO:0004239">
    <property type="term" value="F:initiator methionyl aminopeptidase activity"/>
    <property type="evidence" value="ECO:0007669"/>
    <property type="project" value="UniProtKB-UniRule"/>
</dbReference>
<dbReference type="GO" id="GO:0006508">
    <property type="term" value="P:proteolysis"/>
    <property type="evidence" value="ECO:0007669"/>
    <property type="project" value="UniProtKB-KW"/>
</dbReference>
<evidence type="ECO:0000256" key="1">
    <source>
        <dbReference type="ARBA" id="ARBA00000294"/>
    </source>
</evidence>
<dbReference type="InterPro" id="IPR002468">
    <property type="entry name" value="Pept_M24A_MAP2"/>
</dbReference>
<dbReference type="PANTHER" id="PTHR45777:SF2">
    <property type="entry name" value="METHIONINE AMINOPEPTIDASE 2"/>
    <property type="match status" value="1"/>
</dbReference>
<evidence type="ECO:0000256" key="9">
    <source>
        <dbReference type="RuleBase" id="RU003653"/>
    </source>
</evidence>
<dbReference type="InterPro" id="IPR036388">
    <property type="entry name" value="WH-like_DNA-bd_sf"/>
</dbReference>
<feature type="domain" description="Peptidase M24" evidence="12">
    <location>
        <begin position="1031"/>
        <end position="1235"/>
    </location>
</feature>
<comment type="catalytic activity">
    <reaction evidence="1 8 9">
        <text>Release of N-terminal amino acids, preferentially methionine, from peptides and arylamides.</text>
        <dbReference type="EC" id="3.4.11.18"/>
    </reaction>
</comment>
<evidence type="ECO:0000256" key="8">
    <source>
        <dbReference type="HAMAP-Rule" id="MF_03175"/>
    </source>
</evidence>
<comment type="cofactor">
    <cofactor evidence="2">
        <name>Mn(2+)</name>
        <dbReference type="ChEBI" id="CHEBI:29035"/>
    </cofactor>
</comment>
<dbReference type="Pfam" id="PF00557">
    <property type="entry name" value="Peptidase_M24"/>
    <property type="match status" value="1"/>
</dbReference>
<comment type="cofactor">
    <cofactor evidence="3">
        <name>Fe(2+)</name>
        <dbReference type="ChEBI" id="CHEBI:29033"/>
    </cofactor>
</comment>
<keyword evidence="14" id="KW-1185">Reference proteome</keyword>
<dbReference type="Gene3D" id="3.90.230.10">
    <property type="entry name" value="Creatinase/methionine aminopeptidase superfamily"/>
    <property type="match status" value="1"/>
</dbReference>
<feature type="binding site" evidence="8">
    <location>
        <position position="1130"/>
    </location>
    <ligand>
        <name>a divalent metal cation</name>
        <dbReference type="ChEBI" id="CHEBI:60240"/>
        <label>2</label>
        <note>catalytic</note>
    </ligand>
</feature>
<keyword evidence="5 8" id="KW-0645">Protease</keyword>
<dbReference type="InterPro" id="IPR039535">
    <property type="entry name" value="ASST-like"/>
</dbReference>
<dbReference type="InterPro" id="IPR036005">
    <property type="entry name" value="Creatinase/aminopeptidase-like"/>
</dbReference>
<dbReference type="InterPro" id="IPR000994">
    <property type="entry name" value="Pept_M24"/>
</dbReference>
<accession>A0A5N6L6D6</accession>
<keyword evidence="4 8" id="KW-0031">Aminopeptidase</keyword>
<reference evidence="13 14" key="1">
    <citation type="submission" date="2019-06" db="EMBL/GenBank/DDBJ databases">
        <title>A chromosomal-level reference genome of Carpinus fangiana (Coryloideae, Betulaceae).</title>
        <authorList>
            <person name="Yang X."/>
            <person name="Wang Z."/>
            <person name="Zhang L."/>
            <person name="Hao G."/>
            <person name="Liu J."/>
            <person name="Yang Y."/>
        </authorList>
    </citation>
    <scope>NUCLEOTIDE SEQUENCE [LARGE SCALE GENOMIC DNA]</scope>
    <source>
        <strain evidence="13">Cfa_2016G</strain>
        <tissue evidence="13">Leaf</tissue>
    </source>
</reference>
<dbReference type="HAMAP" id="MF_03175">
    <property type="entry name" value="MetAP_2_euk"/>
    <property type="match status" value="1"/>
</dbReference>
<dbReference type="GO" id="GO:0070006">
    <property type="term" value="F:metalloaminopeptidase activity"/>
    <property type="evidence" value="ECO:0007669"/>
    <property type="project" value="UniProtKB-UniRule"/>
</dbReference>
<dbReference type="Proteomes" id="UP000327013">
    <property type="component" value="Unassembled WGS sequence"/>
</dbReference>
<evidence type="ECO:0000256" key="11">
    <source>
        <dbReference type="SAM" id="SignalP"/>
    </source>
</evidence>
<keyword evidence="11" id="KW-0732">Signal</keyword>
<dbReference type="Gene3D" id="1.10.10.10">
    <property type="entry name" value="Winged helix-like DNA-binding domain superfamily/Winged helix DNA-binding domain"/>
    <property type="match status" value="1"/>
</dbReference>
<evidence type="ECO:0000256" key="5">
    <source>
        <dbReference type="ARBA" id="ARBA00022670"/>
    </source>
</evidence>
<feature type="signal peptide" evidence="11">
    <location>
        <begin position="1"/>
        <end position="17"/>
    </location>
</feature>
<dbReference type="PANTHER" id="PTHR45777">
    <property type="entry name" value="METHIONINE AMINOPEPTIDASE 2"/>
    <property type="match status" value="1"/>
</dbReference>
<dbReference type="EMBL" id="VIBQ01000089">
    <property type="protein sequence ID" value="KAB8698136.1"/>
    <property type="molecule type" value="Genomic_DNA"/>
</dbReference>
<feature type="binding site" evidence="8">
    <location>
        <position position="1327"/>
    </location>
    <ligand>
        <name>a divalent metal cation</name>
        <dbReference type="ChEBI" id="CHEBI:60240"/>
        <label>2</label>
        <note>catalytic</note>
    </ligand>
</feature>
<evidence type="ECO:0000256" key="3">
    <source>
        <dbReference type="ARBA" id="ARBA00001954"/>
    </source>
</evidence>
<dbReference type="PROSITE" id="PS01202">
    <property type="entry name" value="MAP_2"/>
    <property type="match status" value="1"/>
</dbReference>
<dbReference type="NCBIfam" id="TIGR00501">
    <property type="entry name" value="met_pdase_II"/>
    <property type="match status" value="1"/>
</dbReference>
<feature type="binding site" evidence="8">
    <location>
        <position position="1232"/>
    </location>
    <ligand>
        <name>a divalent metal cation</name>
        <dbReference type="ChEBI" id="CHEBI:60240"/>
        <label>2</label>
        <note>catalytic</note>
    </ligand>
</feature>
<dbReference type="InterPro" id="IPR018349">
    <property type="entry name" value="Pept_M24A_MAP2_BS"/>
</dbReference>
<comment type="cofactor">
    <cofactor evidence="8">
        <name>Co(2+)</name>
        <dbReference type="ChEBI" id="CHEBI:48828"/>
    </cofactor>
    <cofactor evidence="8">
        <name>Zn(2+)</name>
        <dbReference type="ChEBI" id="CHEBI:29105"/>
    </cofactor>
    <cofactor evidence="8">
        <name>Mn(2+)</name>
        <dbReference type="ChEBI" id="CHEBI:29035"/>
    </cofactor>
    <cofactor evidence="8">
        <name>Fe(2+)</name>
        <dbReference type="ChEBI" id="CHEBI:29033"/>
    </cofactor>
    <text evidence="8">Binds 2 divalent metal cations per subunit. Has a high-affinity and a low affinity metal-binding site. The true nature of the physiological cofactor is under debate. The enzyme is active with cobalt, zinc, manganese or divalent iron ions. Most likely, methionine aminopeptidases function as mononuclear Fe(2+)-metalloproteases under physiological conditions, and the catalytically relevant metal-binding site has been assigned to the histidine-containing high-affinity site.</text>
</comment>
<feature type="binding site" evidence="8">
    <location>
        <position position="1199"/>
    </location>
    <ligand>
        <name>a divalent metal cation</name>
        <dbReference type="ChEBI" id="CHEBI:60240"/>
        <label>2</label>
        <note>catalytic</note>
    </ligand>
</feature>
<dbReference type="InterPro" id="IPR001714">
    <property type="entry name" value="Pept_M24_MAP"/>
</dbReference>
<dbReference type="InterPro" id="IPR050247">
    <property type="entry name" value="Met_Aminopeptidase_Type2"/>
</dbReference>
<dbReference type="SUPFAM" id="SSF46785">
    <property type="entry name" value="Winged helix' DNA-binding domain"/>
    <property type="match status" value="1"/>
</dbReference>
<dbReference type="InterPro" id="IPR036390">
    <property type="entry name" value="WH_DNA-bd_sf"/>
</dbReference>
<keyword evidence="7 8" id="KW-0378">Hydrolase</keyword>
<dbReference type="PRINTS" id="PR00599">
    <property type="entry name" value="MAPEPTIDASE"/>
</dbReference>
<name>A0A5N6L6D6_9ROSI</name>
<comment type="subcellular location">
    <subcellularLocation>
        <location evidence="8">Cytoplasm</location>
    </subcellularLocation>
</comment>
<evidence type="ECO:0000256" key="2">
    <source>
        <dbReference type="ARBA" id="ARBA00001936"/>
    </source>
</evidence>
<feature type="region of interest" description="Disordered" evidence="10">
    <location>
        <begin position="918"/>
        <end position="987"/>
    </location>
</feature>
<feature type="binding site" evidence="8">
    <location>
        <position position="1130"/>
    </location>
    <ligand>
        <name>a divalent metal cation</name>
        <dbReference type="ChEBI" id="CHEBI:60240"/>
        <label>1</label>
    </ligand>
</feature>
<evidence type="ECO:0000256" key="4">
    <source>
        <dbReference type="ARBA" id="ARBA00022438"/>
    </source>
</evidence>
<dbReference type="OrthoDB" id="7848262at2759"/>
<keyword evidence="6 8" id="KW-0479">Metal-binding</keyword>
<sequence length="1346" mass="146429">MLHQLRFLFLFLPCISAQLQRFVTRPHDRAISTHVEYRAPDAILSPGFFFLTPYFSDWQAGNFGPQILDEHGTLIWYGNESVSVRGIGAHACLFRSPVPDHICFSDAPTVEQGGHSSGIVRVLDNSYTEVFTTNGSNHLRGPDIHELNTPTASHGKTLIKSVYHIVPANLTEYDSFADGYVLNGCFQEINVPSGSLVFQWCSLDHIPLNETHVYTRHSKHGQYNIPIAGYGGRNMPWDYFHINSVDKDDQGDFLVSGRHTDGIYKIAGYFSPSGKSPGSVIWRVNDKHSDFIMQGNSTHSAAFARQHHVRFLPTYTHPVTAHTYTTNSTHTLLTLFDNASDGFFHTPAHCSAAKILLLTHSPTATWTATLLHHIAQPSNWTSSSQGSLQILPGAHALVGWGSTPRFSEHAPDGRLLYYASFGGYMQNYRVSKAPWAGHPTAPPDVVAYAQYCDAESHVYVSWNGATEVAAWRFYVSDELADGHWPWSGGAAVTATKTEVVSTLEEVEFGFYEIRGLPLTVNGVDPATREPLVQMRENIRATPKAGFETHVVLPPPSFFRRVYALALDKDGVVLGKSKIVTTFVPPEDMRERCSRERCDDMDFDYIASTNGTKQSRNSNAHQYNATYERKAAKLRPRSYLLQRMRVLIHQHLAPLRPAAPQLLLHSTGPPKVPTPIKMPHVVRRTKRPLVRAAAARLTLHARPPSPRPAALLLPRKRVVRVVLLLLAPPPCLCVLRPGPPVARGVRAPLLAGRAPAAAAVEAGRRAAELAAASAEAAGGAAAGLSAAVAAVLGRGVVGGGGVALAVVLLALGGVAEDGGVEGFFDVGLRGCWGEVEGGVVVFEMGGGRGGEGARGGWSSCGPGHCSRVLVRPAVQKGPAEGACCAAVGCGLLTAPLKLDTGSPFRNTEILIYNIVDEPSQKHTNGHTPADAEDDGSDDDDGEDQPTNGAGGDAPAKKKKKRKPKKKKKAGASNIANATSQTVPPRVPMTQLYPAGDYPVGEEVPYLNDNAFRTTSEEKRHLDRMNSEFLSEYRQGAEIHRQVRQYAQKTIKPGQSLTEIAESIEDSVRALTGHQGLEEGDHLKAGIGFPIGLSINHCAAHYNPNQGNKTILQQGDVLKVDIGVHINGRIVDSAFTLAWEPRYDPLLAAVRDATNTGVREAGIDVRVGDIGAAIQEVMESYECELDGVTHPIKAIRNLNGHNIEQFRIHGGKSIPIVKSSDNTKMEEGETFAIETFGSTGKGYVRDDMECSHYSKVGDAGKLAFRVASAKPLLRSIEKNFGTLPFCRRWLDRLGHEKYLLGLNNLVSSGIVEAYPPLVDIKGSYTAQYEHTILLRPTVKEIISRGDDY</sequence>
<evidence type="ECO:0000313" key="14">
    <source>
        <dbReference type="Proteomes" id="UP000327013"/>
    </source>
</evidence>
<feature type="binding site" evidence="8">
    <location>
        <position position="1119"/>
    </location>
    <ligand>
        <name>a divalent metal cation</name>
        <dbReference type="ChEBI" id="CHEBI:60240"/>
        <label>1</label>
    </ligand>
</feature>
<dbReference type="CDD" id="cd01088">
    <property type="entry name" value="MetAP2"/>
    <property type="match status" value="1"/>
</dbReference>
<evidence type="ECO:0000259" key="12">
    <source>
        <dbReference type="Pfam" id="PF00557"/>
    </source>
</evidence>
<evidence type="ECO:0000256" key="10">
    <source>
        <dbReference type="SAM" id="MobiDB-lite"/>
    </source>
</evidence>
<comment type="caution">
    <text evidence="13">The sequence shown here is derived from an EMBL/GenBank/DDBJ whole genome shotgun (WGS) entry which is preliminary data.</text>
</comment>
<feature type="compositionally biased region" description="Basic residues" evidence="10">
    <location>
        <begin position="955"/>
        <end position="968"/>
    </location>
</feature>
<dbReference type="GO" id="GO:0005737">
    <property type="term" value="C:cytoplasm"/>
    <property type="evidence" value="ECO:0007669"/>
    <property type="project" value="UniProtKB-SubCell"/>
</dbReference>
<feature type="compositionally biased region" description="Polar residues" evidence="10">
    <location>
        <begin position="972"/>
        <end position="981"/>
    </location>
</feature>
<feature type="binding site" evidence="8">
    <location>
        <position position="1099"/>
    </location>
    <ligand>
        <name>substrate</name>
    </ligand>
</feature>
<evidence type="ECO:0000313" key="13">
    <source>
        <dbReference type="EMBL" id="KAB8698137.1"/>
    </source>
</evidence>
<dbReference type="EC" id="3.4.11.18" evidence="8"/>
<evidence type="ECO:0000256" key="6">
    <source>
        <dbReference type="ARBA" id="ARBA00022723"/>
    </source>
</evidence>
<dbReference type="SUPFAM" id="SSF55920">
    <property type="entry name" value="Creatinase/aminopeptidase"/>
    <property type="match status" value="1"/>
</dbReference>
<dbReference type="Pfam" id="PF14269">
    <property type="entry name" value="Arylsulfotran_2"/>
    <property type="match status" value="1"/>
</dbReference>
<comment type="function">
    <text evidence="8 9">Cotranslationally removes the N-terminal methionine from nascent proteins. The N-terminal methionine is often cleaved when the second residue in the primary sequence is small and uncharged (Met-Ala-, Cys, Gly, Pro, Ser, Thr, or Val).</text>
</comment>
<comment type="similarity">
    <text evidence="8">Belongs to the peptidase M24A family. Methionine aminopeptidase eukaryotic type 2 subfamily.</text>
</comment>
<gene>
    <name evidence="13" type="ORF">FH972_026386</name>
</gene>
<keyword evidence="8" id="KW-0963">Cytoplasm</keyword>
<evidence type="ECO:0000256" key="7">
    <source>
        <dbReference type="ARBA" id="ARBA00022801"/>
    </source>
</evidence>
<feature type="chain" id="PRO_5033495268" description="Methionine aminopeptidase 2" evidence="11">
    <location>
        <begin position="18"/>
        <end position="1346"/>
    </location>
</feature>
<organism evidence="13 14">
    <name type="scientific">Carpinus fangiana</name>
    <dbReference type="NCBI Taxonomy" id="176857"/>
    <lineage>
        <taxon>Eukaryota</taxon>
        <taxon>Viridiplantae</taxon>
        <taxon>Streptophyta</taxon>
        <taxon>Embryophyta</taxon>
        <taxon>Tracheophyta</taxon>
        <taxon>Spermatophyta</taxon>
        <taxon>Magnoliopsida</taxon>
        <taxon>eudicotyledons</taxon>
        <taxon>Gunneridae</taxon>
        <taxon>Pentapetalae</taxon>
        <taxon>rosids</taxon>
        <taxon>fabids</taxon>
        <taxon>Fagales</taxon>
        <taxon>Betulaceae</taxon>
        <taxon>Carpinus</taxon>
    </lineage>
</organism>
<feature type="compositionally biased region" description="Acidic residues" evidence="10">
    <location>
        <begin position="929"/>
        <end position="942"/>
    </location>
</feature>
<feature type="binding site" evidence="8">
    <location>
        <position position="1207"/>
    </location>
    <ligand>
        <name>substrate</name>
    </ligand>
</feature>
<protein>
    <recommendedName>
        <fullName evidence="8">Methionine aminopeptidase 2</fullName>
        <shortName evidence="8">MAP 2</shortName>
        <shortName evidence="8">MetAP 2</shortName>
        <ecNumber evidence="8">3.4.11.18</ecNumber>
    </recommendedName>
    <alternativeName>
        <fullName evidence="8">Peptidase M</fullName>
    </alternativeName>
</protein>